<gene>
    <name evidence="1" type="ORF">METBIDRAFT_198864</name>
</gene>
<dbReference type="Proteomes" id="UP000092555">
    <property type="component" value="Unassembled WGS sequence"/>
</dbReference>
<dbReference type="EMBL" id="LXTC01000004">
    <property type="protein sequence ID" value="OBA20441.1"/>
    <property type="molecule type" value="Genomic_DNA"/>
</dbReference>
<accession>A0A1A0H8V5</accession>
<comment type="caution">
    <text evidence="1">The sequence shown here is derived from an EMBL/GenBank/DDBJ whole genome shotgun (WGS) entry which is preliminary data.</text>
</comment>
<dbReference type="RefSeq" id="XP_018710963.1">
    <property type="nucleotide sequence ID" value="XM_018854906.1"/>
</dbReference>
<protein>
    <submittedName>
        <fullName evidence="1">Uncharacterized protein</fullName>
    </submittedName>
</protein>
<dbReference type="AlphaFoldDB" id="A0A1A0H8V5"/>
<dbReference type="OrthoDB" id="5817230at2759"/>
<sequence length="85" mass="9370">MIHCNGSGSVCFPAYSIDRTSSLILEYVPRFAAPIHGFVGTMDFAGTCQVMWRAGVATDTSNIQLVFTALKETILENTLRDREIL</sequence>
<evidence type="ECO:0000313" key="1">
    <source>
        <dbReference type="EMBL" id="OBA20441.1"/>
    </source>
</evidence>
<dbReference type="GeneID" id="30027882"/>
<name>A0A1A0H8V5_9ASCO</name>
<reference evidence="1 2" key="1">
    <citation type="submission" date="2016-05" db="EMBL/GenBank/DDBJ databases">
        <title>Comparative genomics of biotechnologically important yeasts.</title>
        <authorList>
            <consortium name="DOE Joint Genome Institute"/>
            <person name="Riley R."/>
            <person name="Haridas S."/>
            <person name="Wolfe K.H."/>
            <person name="Lopes M.R."/>
            <person name="Hittinger C.T."/>
            <person name="Goker M."/>
            <person name="Salamov A."/>
            <person name="Wisecaver J."/>
            <person name="Long T.M."/>
            <person name="Aerts A.L."/>
            <person name="Barry K."/>
            <person name="Choi C."/>
            <person name="Clum A."/>
            <person name="Coughlan A.Y."/>
            <person name="Deshpande S."/>
            <person name="Douglass A.P."/>
            <person name="Hanson S.J."/>
            <person name="Klenk H.-P."/>
            <person name="LaButti K."/>
            <person name="Lapidus A."/>
            <person name="Lindquist E."/>
            <person name="Lipzen A."/>
            <person name="Meier-kolthoff J.P."/>
            <person name="Ohm R.A."/>
            <person name="Otillar R.P."/>
            <person name="Pangilinan J."/>
            <person name="Peng Y."/>
            <person name="Rokas A."/>
            <person name="Rosa C.A."/>
            <person name="Scheuner C."/>
            <person name="Sibirny A.A."/>
            <person name="Slot J.C."/>
            <person name="Stielow J.B."/>
            <person name="Sun H."/>
            <person name="Kurtzman C.P."/>
            <person name="Blackwell M."/>
            <person name="Grigoriev I.V."/>
            <person name="Jeffries T.W."/>
        </authorList>
    </citation>
    <scope>NUCLEOTIDE SEQUENCE [LARGE SCALE GENOMIC DNA]</scope>
    <source>
        <strain evidence="1 2">NRRL YB-4993</strain>
    </source>
</reference>
<keyword evidence="2" id="KW-1185">Reference proteome</keyword>
<organism evidence="1 2">
    <name type="scientific">Metschnikowia bicuspidata var. bicuspidata NRRL YB-4993</name>
    <dbReference type="NCBI Taxonomy" id="869754"/>
    <lineage>
        <taxon>Eukaryota</taxon>
        <taxon>Fungi</taxon>
        <taxon>Dikarya</taxon>
        <taxon>Ascomycota</taxon>
        <taxon>Saccharomycotina</taxon>
        <taxon>Pichiomycetes</taxon>
        <taxon>Metschnikowiaceae</taxon>
        <taxon>Metschnikowia</taxon>
    </lineage>
</organism>
<evidence type="ECO:0000313" key="2">
    <source>
        <dbReference type="Proteomes" id="UP000092555"/>
    </source>
</evidence>
<proteinExistence type="predicted"/>